<proteinExistence type="predicted"/>
<feature type="compositionally biased region" description="Basic residues" evidence="1">
    <location>
        <begin position="343"/>
        <end position="356"/>
    </location>
</feature>
<name>A0ABZ2QF13_9ACTN</name>
<accession>A0ABZ2QF13</accession>
<sequence length="575" mass="61162">MTHPKRREAAERLASSAPPGALRVVMDPDPTGTPSVLRTALAAWSSIEDGATHQLVVQDDMVLSDSFFERARHAVEAMPGAALALFALWDSRNGAAVRFGALAGARWVGAVNEYFPCVSIILPRQVAEGFVAYGRSRLGGWPDDILMYRYLSEQGVPRYVSVPNLAEHQDGGSISGNAFRGPRRSVCFLPSDPAGHEDARLTGLTVVPFFKQGVAQCAVRVTGPGPQRWLHLDCERYLAGAGVPAARLRTAPAEAGGGVRGTWLTAFATGLVERRDGLRCTSGRATTSPDPAVVAEALATVGPGGISHARTEEQIDERRAELARTAREGLEAGQEAAEDLARPRRNRRASPSRPRRVGVMGAATPLGEHIVRGLADRGHAVTVLEPGGPGADGCAAVADLRDLQEEGDGETRLSLHVRTDGDGRPLPYPVTYTLYAGDLYGPGCSRHTLIGRMVWNALRSHPVVLGADPERPLHPLHVDDLTEALGLVLGAPPAAHVLTLADPEPCTAAGLAEAVRRAVRPVPVETDGAATTAPVRAQFRPDARLPGWSPATDLGRGLHSFAQWLAYEGIRLMPD</sequence>
<gene>
    <name evidence="2" type="ORF">WAB15_01770</name>
</gene>
<evidence type="ECO:0000313" key="2">
    <source>
        <dbReference type="EMBL" id="WXK74796.1"/>
    </source>
</evidence>
<dbReference type="Gene3D" id="3.40.50.720">
    <property type="entry name" value="NAD(P)-binding Rossmann-like Domain"/>
    <property type="match status" value="1"/>
</dbReference>
<evidence type="ECO:0000313" key="3">
    <source>
        <dbReference type="Proteomes" id="UP001626628"/>
    </source>
</evidence>
<protein>
    <recommendedName>
        <fullName evidence="4">NAD-dependent epimerase/dehydratase family protein</fullName>
    </recommendedName>
</protein>
<evidence type="ECO:0000256" key="1">
    <source>
        <dbReference type="SAM" id="MobiDB-lite"/>
    </source>
</evidence>
<dbReference type="EMBL" id="CP147982">
    <property type="protein sequence ID" value="WXK74796.1"/>
    <property type="molecule type" value="Genomic_DNA"/>
</dbReference>
<feature type="region of interest" description="Disordered" evidence="1">
    <location>
        <begin position="329"/>
        <end position="359"/>
    </location>
</feature>
<dbReference type="Proteomes" id="UP001626628">
    <property type="component" value="Chromosome"/>
</dbReference>
<reference evidence="2 3" key="1">
    <citation type="submission" date="2024-03" db="EMBL/GenBank/DDBJ databases">
        <title>The complete genome of Streptomyces sirii sp.nov.</title>
        <authorList>
            <person name="Zakalyukina Y.V."/>
            <person name="Belik A.R."/>
            <person name="Biryukov M.V."/>
            <person name="Baturina O.A."/>
            <person name="Kabilov M.R."/>
        </authorList>
    </citation>
    <scope>NUCLEOTIDE SEQUENCE [LARGE SCALE GENOMIC DNA]</scope>
    <source>
        <strain evidence="2 3">BP-8</strain>
    </source>
</reference>
<organism evidence="2 3">
    <name type="scientific">Streptomyces sirii</name>
    <dbReference type="NCBI Taxonomy" id="3127701"/>
    <lineage>
        <taxon>Bacteria</taxon>
        <taxon>Bacillati</taxon>
        <taxon>Actinomycetota</taxon>
        <taxon>Actinomycetes</taxon>
        <taxon>Kitasatosporales</taxon>
        <taxon>Streptomycetaceae</taxon>
        <taxon>Streptomyces</taxon>
    </lineage>
</organism>
<dbReference type="InterPro" id="IPR036291">
    <property type="entry name" value="NAD(P)-bd_dom_sf"/>
</dbReference>
<keyword evidence="3" id="KW-1185">Reference proteome</keyword>
<dbReference type="SUPFAM" id="SSF51735">
    <property type="entry name" value="NAD(P)-binding Rossmann-fold domains"/>
    <property type="match status" value="1"/>
</dbReference>
<evidence type="ECO:0008006" key="4">
    <source>
        <dbReference type="Google" id="ProtNLM"/>
    </source>
</evidence>
<dbReference type="RefSeq" id="WP_407285020.1">
    <property type="nucleotide sequence ID" value="NZ_CP147982.1"/>
</dbReference>